<dbReference type="PANTHER" id="PTHR15830">
    <property type="entry name" value="TELOMERE LENGTH REGULATION PROTEIN TEL2 FAMILY MEMBER"/>
    <property type="match status" value="1"/>
</dbReference>
<protein>
    <submittedName>
        <fullName evidence="1">Telomere length regulation protein TEL2 homolog</fullName>
    </submittedName>
</protein>
<organism evidence="1">
    <name type="scientific">Rhizophora mucronata</name>
    <name type="common">Asiatic mangrove</name>
    <dbReference type="NCBI Taxonomy" id="61149"/>
    <lineage>
        <taxon>Eukaryota</taxon>
        <taxon>Viridiplantae</taxon>
        <taxon>Streptophyta</taxon>
        <taxon>Embryophyta</taxon>
        <taxon>Tracheophyta</taxon>
        <taxon>Spermatophyta</taxon>
        <taxon>Magnoliopsida</taxon>
        <taxon>eudicotyledons</taxon>
        <taxon>Gunneridae</taxon>
        <taxon>Pentapetalae</taxon>
        <taxon>rosids</taxon>
        <taxon>fabids</taxon>
        <taxon>Malpighiales</taxon>
        <taxon>Rhizophoraceae</taxon>
        <taxon>Rhizophora</taxon>
    </lineage>
</organism>
<evidence type="ECO:0000313" key="1">
    <source>
        <dbReference type="EMBL" id="MBX08593.1"/>
    </source>
</evidence>
<name>A0A2P2KS79_RHIMU</name>
<sequence>MEEGNSNERRKQLENRALEKVGEVISAVETAKHVDQVICALHSLAVLLFPIDSSLLAGSLNEPYQVLLSAEVPSAEERDQMWRAFYEGAAFPTLARVLLLDVASNWLACFPFSATKHVYDTFFSNGLATEVVQSLVPCLQHRVNDSFDVNVVRSNSERYSTKN</sequence>
<dbReference type="GO" id="GO:0042162">
    <property type="term" value="F:telomeric DNA binding"/>
    <property type="evidence" value="ECO:0007669"/>
    <property type="project" value="TreeGrafter"/>
</dbReference>
<dbReference type="GO" id="GO:0005829">
    <property type="term" value="C:cytosol"/>
    <property type="evidence" value="ECO:0007669"/>
    <property type="project" value="TreeGrafter"/>
</dbReference>
<dbReference type="GO" id="GO:0051879">
    <property type="term" value="F:Hsp90 protein binding"/>
    <property type="evidence" value="ECO:0007669"/>
    <property type="project" value="TreeGrafter"/>
</dbReference>
<reference evidence="1" key="1">
    <citation type="submission" date="2018-02" db="EMBL/GenBank/DDBJ databases">
        <title>Rhizophora mucronata_Transcriptome.</title>
        <authorList>
            <person name="Meera S.P."/>
            <person name="Sreeshan A."/>
            <person name="Augustine A."/>
        </authorList>
    </citation>
    <scope>NUCLEOTIDE SEQUENCE</scope>
    <source>
        <tissue evidence="1">Leaf</tissue>
    </source>
</reference>
<dbReference type="InterPro" id="IPR051970">
    <property type="entry name" value="TEL2_Regulation"/>
</dbReference>
<dbReference type="PANTHER" id="PTHR15830:SF10">
    <property type="entry name" value="TELOMERE LENGTH REGULATION PROTEIN TEL2 HOMOLOG"/>
    <property type="match status" value="1"/>
</dbReference>
<proteinExistence type="predicted"/>
<dbReference type="AlphaFoldDB" id="A0A2P2KS79"/>
<dbReference type="EMBL" id="GGEC01028109">
    <property type="protein sequence ID" value="MBX08593.1"/>
    <property type="molecule type" value="Transcribed_RNA"/>
</dbReference>
<dbReference type="GO" id="GO:0051083">
    <property type="term" value="P:'de novo' cotranslational protein folding"/>
    <property type="evidence" value="ECO:0007669"/>
    <property type="project" value="TreeGrafter"/>
</dbReference>
<accession>A0A2P2KS79</accession>